<reference evidence="2" key="1">
    <citation type="submission" date="2018-09" db="EMBL/GenBank/DDBJ databases">
        <title>Murine metabolic-syndrome-specific gut microbial biobank.</title>
        <authorList>
            <person name="Liu C."/>
        </authorList>
    </citation>
    <scope>NUCLEOTIDE SEQUENCE</scope>
    <source>
        <strain evidence="2">D42-62</strain>
    </source>
</reference>
<organism evidence="2 3">
    <name type="scientific">Parablautia muri</name>
    <dbReference type="NCBI Taxonomy" id="2320879"/>
    <lineage>
        <taxon>Bacteria</taxon>
        <taxon>Bacillati</taxon>
        <taxon>Bacillota</taxon>
        <taxon>Clostridia</taxon>
        <taxon>Lachnospirales</taxon>
        <taxon>Lachnospiraceae</taxon>
        <taxon>Parablautia</taxon>
    </lineage>
</organism>
<keyword evidence="3" id="KW-1185">Reference proteome</keyword>
<dbReference type="EMBL" id="QZDT01000003">
    <property type="protein sequence ID" value="NBJ91781.1"/>
    <property type="molecule type" value="Genomic_DNA"/>
</dbReference>
<protein>
    <recommendedName>
        <fullName evidence="1">ATPase BadF/BadG/BcrA/BcrD type domain-containing protein</fullName>
    </recommendedName>
</protein>
<dbReference type="AlphaFoldDB" id="A0A9X5GR40"/>
<evidence type="ECO:0000313" key="3">
    <source>
        <dbReference type="Proteomes" id="UP001154420"/>
    </source>
</evidence>
<dbReference type="InterPro" id="IPR002731">
    <property type="entry name" value="ATPase_BadF"/>
</dbReference>
<evidence type="ECO:0000259" key="1">
    <source>
        <dbReference type="Pfam" id="PF01869"/>
    </source>
</evidence>
<dbReference type="Gene3D" id="3.30.420.40">
    <property type="match status" value="2"/>
</dbReference>
<dbReference type="Proteomes" id="UP001154420">
    <property type="component" value="Unassembled WGS sequence"/>
</dbReference>
<evidence type="ECO:0000313" key="2">
    <source>
        <dbReference type="EMBL" id="NBJ91781.1"/>
    </source>
</evidence>
<dbReference type="InterPro" id="IPR043129">
    <property type="entry name" value="ATPase_NBD"/>
</dbReference>
<accession>A0A9X5GR40</accession>
<comment type="caution">
    <text evidence="2">The sequence shown here is derived from an EMBL/GenBank/DDBJ whole genome shotgun (WGS) entry which is preliminary data.</text>
</comment>
<gene>
    <name evidence="2" type="ORF">D5281_04035</name>
</gene>
<name>A0A9X5GR40_9FIRM</name>
<dbReference type="PANTHER" id="PTHR43190">
    <property type="entry name" value="N-ACETYL-D-GLUCOSAMINE KINASE"/>
    <property type="match status" value="1"/>
</dbReference>
<dbReference type="PANTHER" id="PTHR43190:SF3">
    <property type="entry name" value="N-ACETYL-D-GLUCOSAMINE KINASE"/>
    <property type="match status" value="1"/>
</dbReference>
<dbReference type="SUPFAM" id="SSF53067">
    <property type="entry name" value="Actin-like ATPase domain"/>
    <property type="match status" value="2"/>
</dbReference>
<dbReference type="InterPro" id="IPR052519">
    <property type="entry name" value="Euk-type_GlcNAc_Kinase"/>
</dbReference>
<sequence>MKLLTLLETGRIKMTRGAHMEYVLGIDQGGSKTHAVVADLEGRILGMGKSYGACHSSSSLEYALKAILEAFEDALGSCQLSLEDVTTVVGGLTGIDWDYEVALLESGIQKYFPKAQIKVVNDSIIAMRAATREKRCGILCAGSGLNCAVQSGDACFAYGFYIPDEYQGGWSLGKMAVQAVFDSHMGLLPETALTQRLLTHFQAETVDELLFMRVKGKITSDDYLKLPMIIEEEACGGDEVAAGIWKNYGKVIAGYLTARARKMGICGEKMDIVLSGSIFKCKFQEFQAKVKEEILRVIPGANVIEAVFEPVMGAVVMGLQIVYGEIPEEIYKNMEETSNKFPIRRLTCNIGKH</sequence>
<feature type="domain" description="ATPase BadF/BadG/BcrA/BcrD type" evidence="1">
    <location>
        <begin position="24"/>
        <end position="318"/>
    </location>
</feature>
<proteinExistence type="predicted"/>
<dbReference type="Pfam" id="PF01869">
    <property type="entry name" value="BcrAD_BadFG"/>
    <property type="match status" value="1"/>
</dbReference>